<evidence type="ECO:0000313" key="1">
    <source>
        <dbReference type="EMBL" id="EMR51132.1"/>
    </source>
</evidence>
<sequence length="45" mass="5316">MSSQKTGWHDKKWTKWSNFTLKQQKTTIKTHLTAINAIKCIKIQN</sequence>
<gene>
    <name evidence="1" type="ORF">A670_03680</name>
</gene>
<proteinExistence type="predicted"/>
<protein>
    <submittedName>
        <fullName evidence="1">Uncharacterized protein</fullName>
    </submittedName>
</protein>
<dbReference type="Proteomes" id="UP000013259">
    <property type="component" value="Unassembled WGS sequence"/>
</dbReference>
<dbReference type="HOGENOM" id="CLU_213383_0_0_6"/>
<organism evidence="1 2">
    <name type="scientific">Salmonella enterica subsp. enterica serovar Dublin str. UC16</name>
    <dbReference type="NCBI Taxonomy" id="1192688"/>
    <lineage>
        <taxon>Bacteria</taxon>
        <taxon>Pseudomonadati</taxon>
        <taxon>Pseudomonadota</taxon>
        <taxon>Gammaproteobacteria</taxon>
        <taxon>Enterobacterales</taxon>
        <taxon>Enterobacteriaceae</taxon>
        <taxon>Salmonella</taxon>
    </lineage>
</organism>
<name>M7RHL1_SALDU</name>
<comment type="caution">
    <text evidence="1">The sequence shown here is derived from an EMBL/GenBank/DDBJ whole genome shotgun (WGS) entry which is preliminary data.</text>
</comment>
<accession>M7RHL1</accession>
<dbReference type="AlphaFoldDB" id="M7RHL1"/>
<dbReference type="EMBL" id="APMR01000082">
    <property type="protein sequence ID" value="EMR51132.1"/>
    <property type="molecule type" value="Genomic_DNA"/>
</dbReference>
<reference evidence="1 2" key="1">
    <citation type="submission" date="2013-02" db="EMBL/GenBank/DDBJ databases">
        <authorList>
            <person name="McClelland M."/>
            <person name="Porwollik S."/>
            <person name="Desai P."/>
            <person name="Cheng P."/>
            <person name="Wollam A."/>
            <person name="Pepin K."/>
            <person name="Bhonagiri V."/>
            <person name="Fulton L."/>
            <person name="Fulton R."/>
            <person name="Delehaunty K."/>
            <person name="Fronick C."/>
            <person name="Godfrey J."/>
            <person name="Waligorski J."/>
            <person name="Appelbaum E."/>
            <person name="Tomlinson C."/>
            <person name="Warren W."/>
            <person name="Sodergren E."/>
            <person name="Weinstock G."/>
            <person name="Wilson R.K."/>
        </authorList>
    </citation>
    <scope>NUCLEOTIDE SEQUENCE [LARGE SCALE GENOMIC DNA]</scope>
    <source>
        <strain evidence="1 2">UC16</strain>
    </source>
</reference>
<evidence type="ECO:0000313" key="2">
    <source>
        <dbReference type="Proteomes" id="UP000013259"/>
    </source>
</evidence>
<dbReference type="PATRIC" id="fig|1192688.3.peg.3506"/>